<dbReference type="Gene3D" id="3.40.50.970">
    <property type="match status" value="1"/>
</dbReference>
<accession>A0ABM8IX93</accession>
<feature type="domain" description="Pyruvate flavodoxin/ferredoxin oxidoreductase pyrimidine binding" evidence="7">
    <location>
        <begin position="254"/>
        <end position="487"/>
    </location>
</feature>
<evidence type="ECO:0000259" key="6">
    <source>
        <dbReference type="Pfam" id="PF01558"/>
    </source>
</evidence>
<dbReference type="Gene3D" id="3.40.920.10">
    <property type="entry name" value="Pyruvate-ferredoxin oxidoreductase, PFOR, domain III"/>
    <property type="match status" value="1"/>
</dbReference>
<dbReference type="GeneID" id="89289719"/>
<evidence type="ECO:0000256" key="1">
    <source>
        <dbReference type="ARBA" id="ARBA00011631"/>
    </source>
</evidence>
<dbReference type="InterPro" id="IPR022367">
    <property type="entry name" value="2-oxoacid/accept_OxRdtase_asu"/>
</dbReference>
<dbReference type="NCBIfam" id="TIGR03710">
    <property type="entry name" value="OAFO_sf"/>
    <property type="match status" value="1"/>
</dbReference>
<dbReference type="CDD" id="cd07034">
    <property type="entry name" value="TPP_PYR_PFOR_IOR-alpha_like"/>
    <property type="match status" value="1"/>
</dbReference>
<dbReference type="Pfam" id="PF01558">
    <property type="entry name" value="POR"/>
    <property type="match status" value="1"/>
</dbReference>
<keyword evidence="10" id="KW-1185">Reference proteome</keyword>
<dbReference type="InterPro" id="IPR050722">
    <property type="entry name" value="Pyruvate:ferred/Flavod_OxRd"/>
</dbReference>
<name>A0ABM8IX93_9CREN</name>
<dbReference type="InterPro" id="IPR029061">
    <property type="entry name" value="THDP-binding"/>
</dbReference>
<dbReference type="EC" id="1.2.7.11" evidence="2"/>
<dbReference type="Pfam" id="PF02780">
    <property type="entry name" value="Transketolase_C"/>
    <property type="match status" value="1"/>
</dbReference>
<dbReference type="NCBIfam" id="NF041170">
    <property type="entry name" value="Oxoac_fdxalpha_Archa"/>
    <property type="match status" value="1"/>
</dbReference>
<dbReference type="PANTHER" id="PTHR32154:SF16">
    <property type="entry name" value="PYRUVATE FLAVODOXIN_FERREDOXIN OXIDOREDUCTASE DOMAIN PROTEIN"/>
    <property type="match status" value="1"/>
</dbReference>
<proteinExistence type="predicted"/>
<keyword evidence="4" id="KW-0670">Pyruvate</keyword>
<dbReference type="Gene3D" id="3.40.50.920">
    <property type="match status" value="1"/>
</dbReference>
<feature type="domain" description="Pyruvate/ketoisovalerate oxidoreductase catalytic" evidence="6">
    <location>
        <begin position="15"/>
        <end position="211"/>
    </location>
</feature>
<feature type="domain" description="Transketolase C-terminal" evidence="8">
    <location>
        <begin position="520"/>
        <end position="615"/>
    </location>
</feature>
<dbReference type="InterPro" id="IPR033248">
    <property type="entry name" value="Transketolase_C"/>
</dbReference>
<evidence type="ECO:0000256" key="3">
    <source>
        <dbReference type="ARBA" id="ARBA00023002"/>
    </source>
</evidence>
<gene>
    <name evidence="9" type="ORF">PABY_17110</name>
</gene>
<protein>
    <recommendedName>
        <fullName evidence="2">2-oxoacid oxidoreductase (ferredoxin)</fullName>
        <ecNumber evidence="2">1.2.7.11</ecNumber>
    </recommendedName>
</protein>
<dbReference type="InterPro" id="IPR009014">
    <property type="entry name" value="Transketo_C/PFOR_II"/>
</dbReference>
<dbReference type="SUPFAM" id="SSF52922">
    <property type="entry name" value="TK C-terminal domain-like"/>
    <property type="match status" value="1"/>
</dbReference>
<dbReference type="InterPro" id="IPR019752">
    <property type="entry name" value="Pyrv/ketoisovalerate_OxRed_cat"/>
</dbReference>
<reference evidence="9 10" key="1">
    <citation type="submission" date="2023-09" db="EMBL/GenBank/DDBJ databases">
        <title>Pyrofollis japonicus gen. nov. sp. nov., a novel member of the family Pyrodictiaceae isolated from the Iheya North hydrothermal field.</title>
        <authorList>
            <person name="Miyazaki U."/>
            <person name="Sanari M."/>
            <person name="Tame A."/>
            <person name="Kitajima M."/>
            <person name="Okamoto A."/>
            <person name="Sawayama S."/>
            <person name="Miyazaki J."/>
            <person name="Takai K."/>
            <person name="Nakagawa S."/>
        </authorList>
    </citation>
    <scope>NUCLEOTIDE SEQUENCE [LARGE SCALE GENOMIC DNA]</scope>
    <source>
        <strain evidence="9 10">AV2</strain>
    </source>
</reference>
<evidence type="ECO:0000313" key="10">
    <source>
        <dbReference type="Proteomes" id="UP001341135"/>
    </source>
</evidence>
<dbReference type="Pfam" id="PF01855">
    <property type="entry name" value="POR_N"/>
    <property type="match status" value="1"/>
</dbReference>
<comment type="catalytic activity">
    <reaction evidence="5">
        <text>a 2-oxocarboxylate + 2 oxidized [2Fe-2S]-[ferredoxin] + CoA = an acyl-CoA + 2 reduced [2Fe-2S]-[ferredoxin] + CO2 + H(+)</text>
        <dbReference type="Rhea" id="RHEA:42316"/>
        <dbReference type="Rhea" id="RHEA-COMP:10000"/>
        <dbReference type="Rhea" id="RHEA-COMP:10001"/>
        <dbReference type="ChEBI" id="CHEBI:15378"/>
        <dbReference type="ChEBI" id="CHEBI:16526"/>
        <dbReference type="ChEBI" id="CHEBI:33737"/>
        <dbReference type="ChEBI" id="CHEBI:33738"/>
        <dbReference type="ChEBI" id="CHEBI:35179"/>
        <dbReference type="ChEBI" id="CHEBI:57287"/>
        <dbReference type="ChEBI" id="CHEBI:58342"/>
        <dbReference type="EC" id="1.2.7.11"/>
    </reaction>
</comment>
<evidence type="ECO:0000259" key="8">
    <source>
        <dbReference type="Pfam" id="PF02780"/>
    </source>
</evidence>
<dbReference type="EMBL" id="AP028907">
    <property type="protein sequence ID" value="BES82144.1"/>
    <property type="molecule type" value="Genomic_DNA"/>
</dbReference>
<dbReference type="Proteomes" id="UP001341135">
    <property type="component" value="Chromosome"/>
</dbReference>
<comment type="subunit">
    <text evidence="1">Heterodimer composed of an alpha and a beta subunit.</text>
</comment>
<sequence>MPLSDVKMLIGGPQGTGLETVSHVLIAALAYNGYGVLSGREYHSNIKGRHSYILLRVSSHEVPKSLTYPVDILAAMDPETVFTHCADVSHSGFLVYDVGGEDTRLDKIVSMESYTRQRIEKRLQREGVEPVLGKLVEYLESKGVKVVGLDYRSILSELRERHGIAPHMLSRFTSSVIVGAIAGLIGLDEESLRAGFSHRFAARKQLVEPNVYIAVKVAEHVSSKFGPRLILEESMLQHEEYMVVSGNEAVAIGKIIGGVRFQSYYPITPAQDESFFLESHEKLTDGNRQLGSVLVLQTEDEIAAIAAAMGAALAGTRAATATSGPGFDLMAEGLSWAGMNEVPIVVTYYQRGGPSTGMPTRGAQSDLFTALFSGHGEFPRVVIASGDHLEALNDAVEALNIAERYQVPVIHLLDKFLANSIATIPIPDTSSMTIDRGKLVTRVEAPLNYKRFSLDELVSPRAPLGYAVSWYTGDEHDEYGHITEDPVLRVKMHSKRMRKMELIASEIPEEHRAQLYGYTEPDLLLIGWGSVKGVVLDAARILEKKGVRVSYLHIRYMSPFASKLVGKAIGRVGVDRTVAVEHSYEAHISKLVAMNTGQRITKEIVKFTGRPIYTHELVDAVLRILDTGEKRVVLDYGA</sequence>
<evidence type="ECO:0000256" key="2">
    <source>
        <dbReference type="ARBA" id="ARBA00012691"/>
    </source>
</evidence>
<dbReference type="PANTHER" id="PTHR32154">
    <property type="entry name" value="PYRUVATE-FLAVODOXIN OXIDOREDUCTASE-RELATED"/>
    <property type="match status" value="1"/>
</dbReference>
<evidence type="ECO:0000313" key="9">
    <source>
        <dbReference type="EMBL" id="BES82144.1"/>
    </source>
</evidence>
<dbReference type="InterPro" id="IPR053400">
    <property type="entry name" value="2-oxoacid_Fdx_oxidoreductase"/>
</dbReference>
<evidence type="ECO:0000256" key="4">
    <source>
        <dbReference type="ARBA" id="ARBA00023317"/>
    </source>
</evidence>
<dbReference type="InterPro" id="IPR002869">
    <property type="entry name" value="Pyrv_flavodox_OxRed_cen"/>
</dbReference>
<evidence type="ECO:0000259" key="7">
    <source>
        <dbReference type="Pfam" id="PF01855"/>
    </source>
</evidence>
<organism evidence="9 10">
    <name type="scientific">Pyrodictium abyssi</name>
    <dbReference type="NCBI Taxonomy" id="54256"/>
    <lineage>
        <taxon>Archaea</taxon>
        <taxon>Thermoproteota</taxon>
        <taxon>Thermoprotei</taxon>
        <taxon>Desulfurococcales</taxon>
        <taxon>Pyrodictiaceae</taxon>
        <taxon>Pyrodictium</taxon>
    </lineage>
</organism>
<evidence type="ECO:0000256" key="5">
    <source>
        <dbReference type="ARBA" id="ARBA00048893"/>
    </source>
</evidence>
<dbReference type="SUPFAM" id="SSF52518">
    <property type="entry name" value="Thiamin diphosphate-binding fold (THDP-binding)"/>
    <property type="match status" value="1"/>
</dbReference>
<keyword evidence="3" id="KW-0560">Oxidoreductase</keyword>
<dbReference type="InterPro" id="IPR002880">
    <property type="entry name" value="Pyrv_Fd/Flavodoxin_OxRdtase_N"/>
</dbReference>
<dbReference type="SUPFAM" id="SSF53323">
    <property type="entry name" value="Pyruvate-ferredoxin oxidoreductase, PFOR, domain III"/>
    <property type="match status" value="1"/>
</dbReference>
<dbReference type="RefSeq" id="WP_338249181.1">
    <property type="nucleotide sequence ID" value="NZ_AP028907.1"/>
</dbReference>